<feature type="compositionally biased region" description="Acidic residues" evidence="1">
    <location>
        <begin position="96"/>
        <end position="106"/>
    </location>
</feature>
<dbReference type="Proteomes" id="UP000028045">
    <property type="component" value="Unassembled WGS sequence"/>
</dbReference>
<reference evidence="2 3" key="1">
    <citation type="journal article" date="2014" name="BMC Genomics">
        <title>Comparative genome sequencing reveals chemotype-specific gene clusters in the toxigenic black mold Stachybotrys.</title>
        <authorList>
            <person name="Semeiks J."/>
            <person name="Borek D."/>
            <person name="Otwinowski Z."/>
            <person name="Grishin N.V."/>
        </authorList>
    </citation>
    <scope>NUCLEOTIDE SEQUENCE [LARGE SCALE GENOMIC DNA]</scope>
    <source>
        <strain evidence="3">CBS 109288 / IBT 7711</strain>
    </source>
</reference>
<name>A0A084B371_STACB</name>
<dbReference type="OrthoDB" id="5402147at2759"/>
<feature type="region of interest" description="Disordered" evidence="1">
    <location>
        <begin position="218"/>
        <end position="253"/>
    </location>
</feature>
<sequence>MAFQQPTRHPVQRPVHAGVDVNDTSSPAARPYSEDRPLDSQTWVLFAPATDTTTISYLTETEHSLRTNGPTRTGDRGTEGRDPKPESTWLSAHDDDTVEDDGELDSLDSHLPEFRSTPDALPIAEDSPQNAIPILPNHDGLGSFRLDRPAIGTDAQDQIYQFERFNPRRTHRPRDSLERVHLEQELEQQLEQAHVAEKRQRIEAWRLEHSRILLEEVQRETKRRRKSQASPNQTRRPETVSASRSSQTDFEQDNTAWHDEDAIEQQDDNEGFVASITRKVIQDVFGLDDRLLSVLFGETIPDDDDLSTTPRASQLNFQQPTSQLDESWHLRMLDRVSRELGLLVNRLSQHPGAFSTYAQVQQMPIPYAGLPVIPESTATSVVVDTADNVAGSKLSMPEFRPTMDQHPRAINVPGRRAEVADESTSDVRMKDAFTQEEWEQDLDIKLVFRYLRSRFTSRSTTAPPVGTPHHVPPSVQDMAAKTARVRQHHPLTARSRPAERRTFKAAPSSPVAARHHSSCASQSTRRSARRSSGSSRHYWDIGGSLGTGSMIASNGPMGSWGEV</sequence>
<evidence type="ECO:0000256" key="1">
    <source>
        <dbReference type="SAM" id="MobiDB-lite"/>
    </source>
</evidence>
<gene>
    <name evidence="2" type="ORF">S7711_00020</name>
</gene>
<feature type="region of interest" description="Disordered" evidence="1">
    <location>
        <begin position="486"/>
        <end position="539"/>
    </location>
</feature>
<feature type="compositionally biased region" description="Low complexity" evidence="1">
    <location>
        <begin position="518"/>
        <end position="536"/>
    </location>
</feature>
<dbReference type="EMBL" id="KL648097">
    <property type="protein sequence ID" value="KEY72000.1"/>
    <property type="molecule type" value="Genomic_DNA"/>
</dbReference>
<feature type="region of interest" description="Disordered" evidence="1">
    <location>
        <begin position="1"/>
        <end position="40"/>
    </location>
</feature>
<feature type="compositionally biased region" description="Polar residues" evidence="1">
    <location>
        <begin position="228"/>
        <end position="253"/>
    </location>
</feature>
<dbReference type="AlphaFoldDB" id="A0A084B371"/>
<feature type="region of interest" description="Disordered" evidence="1">
    <location>
        <begin position="58"/>
        <end position="131"/>
    </location>
</feature>
<dbReference type="HOGENOM" id="CLU_017407_0_0_1"/>
<accession>A0A084B371</accession>
<feature type="compositionally biased region" description="Basic and acidic residues" evidence="1">
    <location>
        <begin position="73"/>
        <end position="85"/>
    </location>
</feature>
<organism evidence="2 3">
    <name type="scientific">Stachybotrys chartarum (strain CBS 109288 / IBT 7711)</name>
    <name type="common">Toxic black mold</name>
    <name type="synonym">Stilbospora chartarum</name>
    <dbReference type="NCBI Taxonomy" id="1280523"/>
    <lineage>
        <taxon>Eukaryota</taxon>
        <taxon>Fungi</taxon>
        <taxon>Dikarya</taxon>
        <taxon>Ascomycota</taxon>
        <taxon>Pezizomycotina</taxon>
        <taxon>Sordariomycetes</taxon>
        <taxon>Hypocreomycetidae</taxon>
        <taxon>Hypocreales</taxon>
        <taxon>Stachybotryaceae</taxon>
        <taxon>Stachybotrys</taxon>
    </lineage>
</organism>
<evidence type="ECO:0000313" key="3">
    <source>
        <dbReference type="Proteomes" id="UP000028045"/>
    </source>
</evidence>
<evidence type="ECO:0000313" key="2">
    <source>
        <dbReference type="EMBL" id="KEY72000.1"/>
    </source>
</evidence>
<protein>
    <submittedName>
        <fullName evidence="2">Uncharacterized protein</fullName>
    </submittedName>
</protein>
<proteinExistence type="predicted"/>
<keyword evidence="3" id="KW-1185">Reference proteome</keyword>